<organism evidence="2 3">
    <name type="scientific">Trichoderma ghanense</name>
    <dbReference type="NCBI Taxonomy" id="65468"/>
    <lineage>
        <taxon>Eukaryota</taxon>
        <taxon>Fungi</taxon>
        <taxon>Dikarya</taxon>
        <taxon>Ascomycota</taxon>
        <taxon>Pezizomycotina</taxon>
        <taxon>Sordariomycetes</taxon>
        <taxon>Hypocreomycetidae</taxon>
        <taxon>Hypocreales</taxon>
        <taxon>Hypocreaceae</taxon>
        <taxon>Trichoderma</taxon>
    </lineage>
</organism>
<dbReference type="EMBL" id="PPTA01000001">
    <property type="protein sequence ID" value="TFB07712.1"/>
    <property type="molecule type" value="Genomic_DNA"/>
</dbReference>
<reference evidence="2 3" key="1">
    <citation type="submission" date="2018-01" db="EMBL/GenBank/DDBJ databases">
        <title>Genome characterization of the sugarcane-associated fungus Trichoderma ghanense CCMA-1212 and their application in lignocelulose bioconversion.</title>
        <authorList>
            <person name="Steindorff A.S."/>
            <person name="Mendes T.D."/>
            <person name="Vilela E.S.D."/>
            <person name="Rodrigues D.S."/>
            <person name="Formighieri E.F."/>
            <person name="Melo I.S."/>
            <person name="Favaro L.C.L."/>
        </authorList>
    </citation>
    <scope>NUCLEOTIDE SEQUENCE [LARGE SCALE GENOMIC DNA]</scope>
    <source>
        <strain evidence="2 3">CCMA-1212</strain>
    </source>
</reference>
<feature type="compositionally biased region" description="Basic residues" evidence="1">
    <location>
        <begin position="275"/>
        <end position="284"/>
    </location>
</feature>
<evidence type="ECO:0000313" key="2">
    <source>
        <dbReference type="EMBL" id="TFB07712.1"/>
    </source>
</evidence>
<sequence>MDAYIRNQRHALDYLVTKGHITINKTSVIRLNEHGFLCADGEEDMPRETLLKEPCLFQAGADAVVQEEFLPSLLDSLLGCKPWKDMDTEESYATIISVLNSLPGTTHAAWAALADKLAFTTVRKRSKSALREKLEKACEEEALDWKAFDFFKRACEDGPKLIQLDQAEILLYKLMGVKDISSRDLYGHALLYDAESAESISSLLTLLRVIQRGLTNDSSAFYPLLRRRCQNLESLLKKYRATPRIQQFIEVFIDQKVGNDGNDNRNEGDYEKLQPQKKRRCRKD</sequence>
<dbReference type="RefSeq" id="XP_073563913.1">
    <property type="nucleotide sequence ID" value="XM_073698217.1"/>
</dbReference>
<keyword evidence="3" id="KW-1185">Reference proteome</keyword>
<feature type="region of interest" description="Disordered" evidence="1">
    <location>
        <begin position="260"/>
        <end position="284"/>
    </location>
</feature>
<protein>
    <submittedName>
        <fullName evidence="2">Uncharacterized protein</fullName>
    </submittedName>
</protein>
<accession>A0ABY2HJL1</accession>
<gene>
    <name evidence="2" type="ORF">CCMA1212_000760</name>
</gene>
<evidence type="ECO:0000313" key="3">
    <source>
        <dbReference type="Proteomes" id="UP001642720"/>
    </source>
</evidence>
<proteinExistence type="predicted"/>
<comment type="caution">
    <text evidence="2">The sequence shown here is derived from an EMBL/GenBank/DDBJ whole genome shotgun (WGS) entry which is preliminary data.</text>
</comment>
<name>A0ABY2HJL1_9HYPO</name>
<evidence type="ECO:0000256" key="1">
    <source>
        <dbReference type="SAM" id="MobiDB-lite"/>
    </source>
</evidence>
<dbReference type="GeneID" id="300572667"/>
<dbReference type="Proteomes" id="UP001642720">
    <property type="component" value="Unassembled WGS sequence"/>
</dbReference>
<feature type="compositionally biased region" description="Basic and acidic residues" evidence="1">
    <location>
        <begin position="262"/>
        <end position="274"/>
    </location>
</feature>